<dbReference type="HAMAP" id="MF_00571">
    <property type="entry name" value="GalP_UDP_trans"/>
    <property type="match status" value="1"/>
</dbReference>
<keyword evidence="14" id="KW-1185">Reference proteome</keyword>
<comment type="similarity">
    <text evidence="4 10">Belongs to the galactose-1-phosphate uridylyltransferase type 2 family.</text>
</comment>
<evidence type="ECO:0000259" key="12">
    <source>
        <dbReference type="Pfam" id="PF02744"/>
    </source>
</evidence>
<evidence type="ECO:0000256" key="6">
    <source>
        <dbReference type="ARBA" id="ARBA00022679"/>
    </source>
</evidence>
<keyword evidence="9 10" id="KW-0119">Carbohydrate metabolism</keyword>
<comment type="subcellular location">
    <subcellularLocation>
        <location evidence="2 10">Cytoplasm</location>
    </subcellularLocation>
</comment>
<evidence type="ECO:0000256" key="4">
    <source>
        <dbReference type="ARBA" id="ARBA00008706"/>
    </source>
</evidence>
<dbReference type="PANTHER" id="PTHR39191">
    <property type="entry name" value="GALACTOSE-1-PHOSPHATE URIDYLYLTRANSFERASE"/>
    <property type="match status" value="1"/>
</dbReference>
<name>A0ABS5B0P8_9STRE</name>
<evidence type="ECO:0000256" key="5">
    <source>
        <dbReference type="ARBA" id="ARBA00022490"/>
    </source>
</evidence>
<protein>
    <recommendedName>
        <fullName evidence="10">Galactose-1-phosphate uridylyltransferase</fullName>
        <shortName evidence="10">Gal-1-P uridylyltransferase</shortName>
        <ecNumber evidence="10">2.7.7.12</ecNumber>
    </recommendedName>
    <alternativeName>
        <fullName evidence="10">UDP-glucose--hexose-1-phosphate uridylyltransferase</fullName>
    </alternativeName>
</protein>
<evidence type="ECO:0000256" key="1">
    <source>
        <dbReference type="ARBA" id="ARBA00001107"/>
    </source>
</evidence>
<comment type="pathway">
    <text evidence="3 10">Carbohydrate metabolism; galactose metabolism.</text>
</comment>
<dbReference type="PIRSF" id="PIRSF006005">
    <property type="entry name" value="GalT_BS"/>
    <property type="match status" value="1"/>
</dbReference>
<evidence type="ECO:0000256" key="9">
    <source>
        <dbReference type="ARBA" id="ARBA00023277"/>
    </source>
</evidence>
<accession>A0ABS5B0P8</accession>
<sequence>MAKKILEAFVDQLIASSHYEELDRLYLQNRVLALVGQIPLTYETELEGLIDLKDQLVFLAQEAGQIGSSLAEQEILASQLMDLASPSPSQLNREFWTNYQKSPDQALAHFYQQSQANDYIKIKALSKNIAYRVASPYGDLEITINLAKPEKDPKEIAAAKKAKLSDYPPCQLCFENEGYLGRLNHPARSNHRIIRLDLQGETWGFQYSPYAYFKEHCIFLAAQHRPMKIDRASMARILELVELFPGYFVGSNADLPIVGGSILSHDHYQGGRHCFPMEQAPMEEVFRLQGFEKVKAGIVAWPMSVIRLQSKDKEALLDVADKILTAWQTYSDPQVGILAESKGEKHHTINPIARLKQGLFELDLVLRDNQTSSQFPDGIYHPHPDVQHIKKENIGLIEVMGLAILPPRLKEELKQVEAFLLGESHELAPYHRAWAQELKAQNFDLEKDRVQELVRQSVGQIFCRVLEDAGVYKRDPQGRAGFRRFIESLGGHLVPSQHH</sequence>
<keyword evidence="5 10" id="KW-0963">Cytoplasm</keyword>
<evidence type="ECO:0000256" key="3">
    <source>
        <dbReference type="ARBA" id="ARBA00004947"/>
    </source>
</evidence>
<dbReference type="InterPro" id="IPR005849">
    <property type="entry name" value="GalP_Utransf_N"/>
</dbReference>
<dbReference type="NCBIfam" id="TIGR01239">
    <property type="entry name" value="galT_2"/>
    <property type="match status" value="1"/>
</dbReference>
<dbReference type="Proteomes" id="UP001519296">
    <property type="component" value="Unassembled WGS sequence"/>
</dbReference>
<dbReference type="GO" id="GO:0016779">
    <property type="term" value="F:nucleotidyltransferase activity"/>
    <property type="evidence" value="ECO:0007669"/>
    <property type="project" value="UniProtKB-KW"/>
</dbReference>
<dbReference type="InterPro" id="IPR023425">
    <property type="entry name" value="GalP_uridyl_Trfase_II_CS"/>
</dbReference>
<dbReference type="InterPro" id="IPR000766">
    <property type="entry name" value="GalP_uridyl_Trfase_II"/>
</dbReference>
<keyword evidence="6 10" id="KW-0808">Transferase</keyword>
<keyword evidence="7 10" id="KW-0548">Nucleotidyltransferase</keyword>
<comment type="catalytic activity">
    <reaction evidence="1 10">
        <text>alpha-D-galactose 1-phosphate + UDP-alpha-D-glucose = alpha-D-glucose 1-phosphate + UDP-alpha-D-galactose</text>
        <dbReference type="Rhea" id="RHEA:13989"/>
        <dbReference type="ChEBI" id="CHEBI:58336"/>
        <dbReference type="ChEBI" id="CHEBI:58601"/>
        <dbReference type="ChEBI" id="CHEBI:58885"/>
        <dbReference type="ChEBI" id="CHEBI:66914"/>
        <dbReference type="EC" id="2.7.7.12"/>
    </reaction>
</comment>
<dbReference type="NCBIfam" id="NF003633">
    <property type="entry name" value="PRK05270.2-2"/>
    <property type="match status" value="1"/>
</dbReference>
<dbReference type="NCBIfam" id="NF003629">
    <property type="entry name" value="PRK05270.1-2"/>
    <property type="match status" value="1"/>
</dbReference>
<dbReference type="PROSITE" id="PS01163">
    <property type="entry name" value="GAL_P_UDP_TRANSF_II"/>
    <property type="match status" value="1"/>
</dbReference>
<dbReference type="InterPro" id="IPR005850">
    <property type="entry name" value="GalP_Utransf_C"/>
</dbReference>
<keyword evidence="8 10" id="KW-0299">Galactose metabolism</keyword>
<reference evidence="13 14" key="1">
    <citation type="submission" date="2018-02" db="EMBL/GenBank/DDBJ databases">
        <title>Draft genome sequence of Streptococcus oricebi CCUG 70868T type strain.</title>
        <authorList>
            <person name="Mendez V."/>
            <person name="Salva-Serra F."/>
            <person name="Jaen-Luchoro D."/>
            <person name="Gonzales-Siles L."/>
            <person name="Karlsson R."/>
            <person name="Engstrom-Jakobsson H."/>
            <person name="Busquets A."/>
            <person name="Gomila M."/>
            <person name="Pineiro-Iglesias B."/>
            <person name="Bennasar-Figueras A."/>
            <person name="Seeger M."/>
            <person name="Moore E."/>
        </authorList>
    </citation>
    <scope>NUCLEOTIDE SEQUENCE [LARGE SCALE GENOMIC DNA]</scope>
    <source>
        <strain evidence="13 14">CCUG 70868</strain>
    </source>
</reference>
<dbReference type="Pfam" id="PF01087">
    <property type="entry name" value="GalP_UDP_transf"/>
    <property type="match status" value="1"/>
</dbReference>
<evidence type="ECO:0000256" key="7">
    <source>
        <dbReference type="ARBA" id="ARBA00022695"/>
    </source>
</evidence>
<evidence type="ECO:0000259" key="11">
    <source>
        <dbReference type="Pfam" id="PF01087"/>
    </source>
</evidence>
<feature type="domain" description="Galactose-1-phosphate uridyl transferase N-terminal" evidence="11">
    <location>
        <begin position="18"/>
        <end position="226"/>
    </location>
</feature>
<dbReference type="Pfam" id="PF02744">
    <property type="entry name" value="GalP_UDP_tr_C"/>
    <property type="match status" value="1"/>
</dbReference>
<dbReference type="NCBIfam" id="NF003631">
    <property type="entry name" value="PRK05270.1-5"/>
    <property type="match status" value="1"/>
</dbReference>
<evidence type="ECO:0000313" key="13">
    <source>
        <dbReference type="EMBL" id="MBP2622409.1"/>
    </source>
</evidence>
<feature type="domain" description="Galactose-1-phosphate uridyl transferase C-terminal" evidence="12">
    <location>
        <begin position="242"/>
        <end position="435"/>
    </location>
</feature>
<evidence type="ECO:0000256" key="10">
    <source>
        <dbReference type="HAMAP-Rule" id="MF_00571"/>
    </source>
</evidence>
<comment type="caution">
    <text evidence="13">The sequence shown here is derived from an EMBL/GenBank/DDBJ whole genome shotgun (WGS) entry which is preliminary data.</text>
</comment>
<dbReference type="PANTHER" id="PTHR39191:SF1">
    <property type="entry name" value="DUF4922 DOMAIN-CONTAINING PROTEIN"/>
    <property type="match status" value="1"/>
</dbReference>
<dbReference type="RefSeq" id="WP_209626285.1">
    <property type="nucleotide sequence ID" value="NZ_PRDG01000001.1"/>
</dbReference>
<gene>
    <name evidence="10 13" type="primary">galT</name>
    <name evidence="13" type="ORF">C4K46_00470</name>
</gene>
<proteinExistence type="inferred from homology"/>
<evidence type="ECO:0000313" key="14">
    <source>
        <dbReference type="Proteomes" id="UP001519296"/>
    </source>
</evidence>
<dbReference type="EC" id="2.7.7.12" evidence="10"/>
<dbReference type="EMBL" id="PRDG01000001">
    <property type="protein sequence ID" value="MBP2622409.1"/>
    <property type="molecule type" value="Genomic_DNA"/>
</dbReference>
<evidence type="ECO:0000256" key="2">
    <source>
        <dbReference type="ARBA" id="ARBA00004496"/>
    </source>
</evidence>
<evidence type="ECO:0000256" key="8">
    <source>
        <dbReference type="ARBA" id="ARBA00023144"/>
    </source>
</evidence>
<organism evidence="13 14">
    <name type="scientific">Streptococcus oricebi</name>
    <dbReference type="NCBI Taxonomy" id="1547447"/>
    <lineage>
        <taxon>Bacteria</taxon>
        <taxon>Bacillati</taxon>
        <taxon>Bacillota</taxon>
        <taxon>Bacilli</taxon>
        <taxon>Lactobacillales</taxon>
        <taxon>Streptococcaceae</taxon>
        <taxon>Streptococcus</taxon>
    </lineage>
</organism>